<organism evidence="1 2">
    <name type="scientific">Sorangium cellulosum So0157-2</name>
    <dbReference type="NCBI Taxonomy" id="1254432"/>
    <lineage>
        <taxon>Bacteria</taxon>
        <taxon>Pseudomonadati</taxon>
        <taxon>Myxococcota</taxon>
        <taxon>Polyangia</taxon>
        <taxon>Polyangiales</taxon>
        <taxon>Polyangiaceae</taxon>
        <taxon>Sorangium</taxon>
    </lineage>
</organism>
<proteinExistence type="predicted"/>
<evidence type="ECO:0000313" key="2">
    <source>
        <dbReference type="Proteomes" id="UP000014803"/>
    </source>
</evidence>
<dbReference type="AlphaFoldDB" id="S4XZX9"/>
<dbReference type="EMBL" id="CP003969">
    <property type="protein sequence ID" value="AGP38797.1"/>
    <property type="molecule type" value="Genomic_DNA"/>
</dbReference>
<name>S4XZX9_SORCE</name>
<gene>
    <name evidence="1" type="ORF">SCE1572_32530</name>
</gene>
<dbReference type="HOGENOM" id="CLU_3084800_0_0_7"/>
<evidence type="ECO:0000313" key="1">
    <source>
        <dbReference type="EMBL" id="AGP38797.1"/>
    </source>
</evidence>
<accession>S4XZX9</accession>
<dbReference type="Proteomes" id="UP000014803">
    <property type="component" value="Chromosome"/>
</dbReference>
<dbReference type="KEGG" id="scu:SCE1572_32530"/>
<protein>
    <submittedName>
        <fullName evidence="1">Uncharacterized protein</fullName>
    </submittedName>
</protein>
<sequence>MLAMGPVFCAAVGITLIHAWLDVRRRPRERRRLGRAAVRHRLQRPREQAGCD</sequence>
<reference evidence="1 2" key="1">
    <citation type="journal article" date="2013" name="Sci. Rep.">
        <title>Extraordinary expansion of a Sorangium cellulosum genome from an alkaline milieu.</title>
        <authorList>
            <person name="Han K."/>
            <person name="Li Z.F."/>
            <person name="Peng R."/>
            <person name="Zhu L.P."/>
            <person name="Zhou T."/>
            <person name="Wang L.G."/>
            <person name="Li S.G."/>
            <person name="Zhang X.B."/>
            <person name="Hu W."/>
            <person name="Wu Z.H."/>
            <person name="Qin N."/>
            <person name="Li Y.Z."/>
        </authorList>
    </citation>
    <scope>NUCLEOTIDE SEQUENCE [LARGE SCALE GENOMIC DNA]</scope>
    <source>
        <strain evidence="1 2">So0157-2</strain>
    </source>
</reference>